<evidence type="ECO:0000313" key="2">
    <source>
        <dbReference type="EMBL" id="CAF4404874.1"/>
    </source>
</evidence>
<reference evidence="2" key="1">
    <citation type="submission" date="2021-02" db="EMBL/GenBank/DDBJ databases">
        <authorList>
            <person name="Nowell W R."/>
        </authorList>
    </citation>
    <scope>NUCLEOTIDE SEQUENCE</scope>
</reference>
<feature type="region of interest" description="Disordered" evidence="1">
    <location>
        <begin position="14"/>
        <end position="34"/>
    </location>
</feature>
<sequence>MSFDITASDNILLSSDSETSNNENENLETALIPL</sequence>
<gene>
    <name evidence="2" type="ORF">OVN521_LOCUS35094</name>
</gene>
<protein>
    <submittedName>
        <fullName evidence="2">Uncharacterized protein</fullName>
    </submittedName>
</protein>
<dbReference type="Proteomes" id="UP000663866">
    <property type="component" value="Unassembled WGS sequence"/>
</dbReference>
<evidence type="ECO:0000313" key="3">
    <source>
        <dbReference type="Proteomes" id="UP000663866"/>
    </source>
</evidence>
<comment type="caution">
    <text evidence="2">The sequence shown here is derived from an EMBL/GenBank/DDBJ whole genome shotgun (WGS) entry which is preliminary data.</text>
</comment>
<accession>A0A820P9G3</accession>
<organism evidence="2 3">
    <name type="scientific">Rotaria magnacalcarata</name>
    <dbReference type="NCBI Taxonomy" id="392030"/>
    <lineage>
        <taxon>Eukaryota</taxon>
        <taxon>Metazoa</taxon>
        <taxon>Spiralia</taxon>
        <taxon>Gnathifera</taxon>
        <taxon>Rotifera</taxon>
        <taxon>Eurotatoria</taxon>
        <taxon>Bdelloidea</taxon>
        <taxon>Philodinida</taxon>
        <taxon>Philodinidae</taxon>
        <taxon>Rotaria</taxon>
    </lineage>
</organism>
<feature type="non-terminal residue" evidence="2">
    <location>
        <position position="1"/>
    </location>
</feature>
<dbReference type="AlphaFoldDB" id="A0A820P9G3"/>
<evidence type="ECO:0000256" key="1">
    <source>
        <dbReference type="SAM" id="MobiDB-lite"/>
    </source>
</evidence>
<feature type="non-terminal residue" evidence="2">
    <location>
        <position position="34"/>
    </location>
</feature>
<name>A0A820P9G3_9BILA</name>
<keyword evidence="3" id="KW-1185">Reference proteome</keyword>
<dbReference type="EMBL" id="CAJOBG010041018">
    <property type="protein sequence ID" value="CAF4404874.1"/>
    <property type="molecule type" value="Genomic_DNA"/>
</dbReference>
<proteinExistence type="predicted"/>